<dbReference type="Proteomes" id="UP001225134">
    <property type="component" value="Unassembled WGS sequence"/>
</dbReference>
<accession>A0ABT7HJZ6</accession>
<evidence type="ECO:0000313" key="2">
    <source>
        <dbReference type="Proteomes" id="UP001225134"/>
    </source>
</evidence>
<dbReference type="InterPro" id="IPR022555">
    <property type="entry name" value="DUF2577"/>
</dbReference>
<sequence>MELSEVIHQLIGQSIDFNKFTDIYYGDVVGVDPLKIKINSVITLEEENLILTRNVIDHEIDITVQWETEKKNIPKTDKHTHKVQTISAGSAFPSDDIDTTHLHPIKGKKKIIVHNKLKKNEKVLLIKAYGGQKYVVLDRVSKYKTEGEWKK</sequence>
<dbReference type="EMBL" id="JASSPP010000007">
    <property type="protein sequence ID" value="MDK9580849.1"/>
    <property type="molecule type" value="Genomic_DNA"/>
</dbReference>
<dbReference type="RefSeq" id="WP_285153100.1">
    <property type="nucleotide sequence ID" value="NZ_JASSPP010000007.1"/>
</dbReference>
<proteinExistence type="predicted"/>
<comment type="caution">
    <text evidence="1">The sequence shown here is derived from an EMBL/GenBank/DDBJ whole genome shotgun (WGS) entry which is preliminary data.</text>
</comment>
<name>A0ABT7HJZ6_9FUSO</name>
<reference evidence="1 2" key="1">
    <citation type="submission" date="2023-06" db="EMBL/GenBank/DDBJ databases">
        <title>Antibody response to the Sneathia vaginalis cytopathogenic toxin A during pregnancy.</title>
        <authorList>
            <person name="Mccoy Z.T."/>
            <person name="Serrano M.G."/>
            <person name="Spaine K."/>
            <person name="Edwards D.J."/>
            <person name="Buck G.A."/>
            <person name="Jefferson K."/>
        </authorList>
    </citation>
    <scope>NUCLEOTIDE SEQUENCE [LARGE SCALE GENOMIC DNA]</scope>
    <source>
        <strain evidence="1 2">CCUG 42621</strain>
    </source>
</reference>
<evidence type="ECO:0000313" key="1">
    <source>
        <dbReference type="EMBL" id="MDK9580849.1"/>
    </source>
</evidence>
<organism evidence="1 2">
    <name type="scientific">Sneathia sanguinegens</name>
    <dbReference type="NCBI Taxonomy" id="40543"/>
    <lineage>
        <taxon>Bacteria</taxon>
        <taxon>Fusobacteriati</taxon>
        <taxon>Fusobacteriota</taxon>
        <taxon>Fusobacteriia</taxon>
        <taxon>Fusobacteriales</taxon>
        <taxon>Leptotrichiaceae</taxon>
        <taxon>Sneathia</taxon>
    </lineage>
</organism>
<keyword evidence="2" id="KW-1185">Reference proteome</keyword>
<dbReference type="Pfam" id="PF10844">
    <property type="entry name" value="DUF2577"/>
    <property type="match status" value="1"/>
</dbReference>
<protein>
    <submittedName>
        <fullName evidence="1">DUF2577 domain-containing protein</fullName>
    </submittedName>
</protein>
<gene>
    <name evidence="1" type="ORF">QQA45_04880</name>
</gene>